<feature type="region of interest" description="Disordered" evidence="1">
    <location>
        <begin position="1"/>
        <end position="35"/>
    </location>
</feature>
<feature type="domain" description="KIB1-4 beta-propeller" evidence="2">
    <location>
        <begin position="114"/>
        <end position="369"/>
    </location>
</feature>
<dbReference type="InterPro" id="IPR005174">
    <property type="entry name" value="KIB1-4_b-propeller"/>
</dbReference>
<protein>
    <recommendedName>
        <fullName evidence="2">KIB1-4 beta-propeller domain-containing protein</fullName>
    </recommendedName>
</protein>
<evidence type="ECO:0000313" key="4">
    <source>
        <dbReference type="Proteomes" id="UP000006591"/>
    </source>
</evidence>
<dbReference type="AlphaFoldDB" id="A0A0E0GFY4"/>
<dbReference type="EnsemblPlants" id="ONIVA03G01160.1">
    <property type="protein sequence ID" value="ONIVA03G01160.1"/>
    <property type="gene ID" value="ONIVA03G01160"/>
</dbReference>
<evidence type="ECO:0000256" key="1">
    <source>
        <dbReference type="SAM" id="MobiDB-lite"/>
    </source>
</evidence>
<dbReference type="Gramene" id="ONIVA03G01160.1">
    <property type="protein sequence ID" value="ONIVA03G01160.1"/>
    <property type="gene ID" value="ONIVA03G01160"/>
</dbReference>
<dbReference type="HOGENOM" id="CLU_040241_2_0_1"/>
<dbReference type="PANTHER" id="PTHR33165:SF82">
    <property type="entry name" value="OS11G0231400 PROTEIN"/>
    <property type="match status" value="1"/>
</dbReference>
<reference evidence="3" key="2">
    <citation type="submission" date="2018-04" db="EMBL/GenBank/DDBJ databases">
        <title>OnivRS2 (Oryza nivara Reference Sequence Version 2).</title>
        <authorList>
            <person name="Zhang J."/>
            <person name="Kudrna D."/>
            <person name="Lee S."/>
            <person name="Talag J."/>
            <person name="Rajasekar S."/>
            <person name="Welchert J."/>
            <person name="Hsing Y.-I."/>
            <person name="Wing R.A."/>
        </authorList>
    </citation>
    <scope>NUCLEOTIDE SEQUENCE [LARGE SCALE GENOMIC DNA]</scope>
    <source>
        <strain evidence="3">SL10</strain>
    </source>
</reference>
<name>A0A0E0GFY4_ORYNI</name>
<sequence length="460" mass="52474">MSSSRSQNRPVRSSKRRRRTPADASAATRDDPSPWESLHEDLLELIAWRVLAGDGDLLDYVRFRAVCPHWRSSTSCPRGRGIVDRRFHPRRWMLLPEGHGLYPGHGKLRGFVRFFNLSTGAFVRVHLPLFRDHCVLDSVDGILLLQRDHDTAIRLLHPFTGDILDFPPLETLLRYVSSKLVGDKWNYLRRIGAASINVSADQVVSLMMWSPGMVQVAFATSGEQQWRASSWYFNQIFSPLAFQGKLYIVRHELTYGEPEILQIDPPELEGMEPWLPPPTLIAKCPANTVNTSDSRFYHLVECDSEVLVIALSAGIHRKISVYRLADFMLGRRTLRVTCIGGNALFIGQRNLCVSSKAFPTVVGDTIVFHHYQQGYLAQYHLHSGTLEPASDGTIAEYAIPSPTCIIYHIYTCCFREQWNKGHIRFQGLLTINWRVKRKWRSGCMHFLASRLIHPRLITAD</sequence>
<dbReference type="OMA" id="DTIVFHH"/>
<reference evidence="3" key="1">
    <citation type="submission" date="2015-04" db="UniProtKB">
        <authorList>
            <consortium name="EnsemblPlants"/>
        </authorList>
    </citation>
    <scope>IDENTIFICATION</scope>
    <source>
        <strain evidence="3">SL10</strain>
    </source>
</reference>
<evidence type="ECO:0000259" key="2">
    <source>
        <dbReference type="Pfam" id="PF03478"/>
    </source>
</evidence>
<dbReference type="STRING" id="4536.A0A0E0GFY4"/>
<accession>A0A0E0GFY4</accession>
<evidence type="ECO:0000313" key="3">
    <source>
        <dbReference type="EnsemblPlants" id="ONIVA03G01160.1"/>
    </source>
</evidence>
<dbReference type="Pfam" id="PF03478">
    <property type="entry name" value="Beta-prop_KIB1-4"/>
    <property type="match status" value="1"/>
</dbReference>
<proteinExistence type="predicted"/>
<dbReference type="Proteomes" id="UP000006591">
    <property type="component" value="Chromosome 3"/>
</dbReference>
<dbReference type="PANTHER" id="PTHR33165">
    <property type="entry name" value="F-BOX DOMAIN CONTAINING PROTEIN-LIKE-RELATED"/>
    <property type="match status" value="1"/>
</dbReference>
<keyword evidence="4" id="KW-1185">Reference proteome</keyword>
<organism evidence="3">
    <name type="scientific">Oryza nivara</name>
    <name type="common">Indian wild rice</name>
    <name type="synonym">Oryza sativa f. spontanea</name>
    <dbReference type="NCBI Taxonomy" id="4536"/>
    <lineage>
        <taxon>Eukaryota</taxon>
        <taxon>Viridiplantae</taxon>
        <taxon>Streptophyta</taxon>
        <taxon>Embryophyta</taxon>
        <taxon>Tracheophyta</taxon>
        <taxon>Spermatophyta</taxon>
        <taxon>Magnoliopsida</taxon>
        <taxon>Liliopsida</taxon>
        <taxon>Poales</taxon>
        <taxon>Poaceae</taxon>
        <taxon>BOP clade</taxon>
        <taxon>Oryzoideae</taxon>
        <taxon>Oryzeae</taxon>
        <taxon>Oryzinae</taxon>
        <taxon>Oryza</taxon>
    </lineage>
</organism>
<dbReference type="eggNOG" id="ENOG502R7XK">
    <property type="taxonomic scope" value="Eukaryota"/>
</dbReference>